<proteinExistence type="predicted"/>
<keyword evidence="2" id="KW-1185">Reference proteome</keyword>
<dbReference type="EMBL" id="CM015721">
    <property type="protein sequence ID" value="KAF3694391.1"/>
    <property type="molecule type" value="Genomic_DNA"/>
</dbReference>
<dbReference type="Proteomes" id="UP000503349">
    <property type="component" value="Chromosome 10"/>
</dbReference>
<sequence>MVLPRPTSLLYVHSPCRSFRSADQLLLDVPKTRRKLRGDRAFAVAGPNLWNALALQVRQASSLSSFKSKLKTHFFSLALEPI</sequence>
<dbReference type="AlphaFoldDB" id="A0A6G1PVM4"/>
<reference evidence="1 2" key="1">
    <citation type="submission" date="2019-02" db="EMBL/GenBank/DDBJ databases">
        <title>Opniocepnalus argus genome.</title>
        <authorList>
            <person name="Zhou C."/>
            <person name="Xiao S."/>
        </authorList>
    </citation>
    <scope>NUCLEOTIDE SEQUENCE [LARGE SCALE GENOMIC DNA]</scope>
    <source>
        <strain evidence="1">OARG1902GOOAL</strain>
        <tissue evidence="1">Muscle</tissue>
    </source>
</reference>
<evidence type="ECO:0000313" key="1">
    <source>
        <dbReference type="EMBL" id="KAF3694391.1"/>
    </source>
</evidence>
<name>A0A6G1PVM4_CHAAH</name>
<organism evidence="1 2">
    <name type="scientific">Channa argus</name>
    <name type="common">Northern snakehead</name>
    <name type="synonym">Ophicephalus argus</name>
    <dbReference type="NCBI Taxonomy" id="215402"/>
    <lineage>
        <taxon>Eukaryota</taxon>
        <taxon>Metazoa</taxon>
        <taxon>Chordata</taxon>
        <taxon>Craniata</taxon>
        <taxon>Vertebrata</taxon>
        <taxon>Euteleostomi</taxon>
        <taxon>Actinopterygii</taxon>
        <taxon>Neopterygii</taxon>
        <taxon>Teleostei</taxon>
        <taxon>Neoteleostei</taxon>
        <taxon>Acanthomorphata</taxon>
        <taxon>Anabantaria</taxon>
        <taxon>Anabantiformes</taxon>
        <taxon>Channoidei</taxon>
        <taxon>Channidae</taxon>
        <taxon>Channa</taxon>
    </lineage>
</organism>
<gene>
    <name evidence="1" type="ORF">EXN66_Car010067</name>
</gene>
<evidence type="ECO:0000313" key="2">
    <source>
        <dbReference type="Proteomes" id="UP000503349"/>
    </source>
</evidence>
<protein>
    <submittedName>
        <fullName evidence="1">Uncharacterized protein</fullName>
    </submittedName>
</protein>
<reference evidence="2" key="2">
    <citation type="submission" date="2019-02" db="EMBL/GenBank/DDBJ databases">
        <title>Opniocepnalus argus Var Kimnra genome.</title>
        <authorList>
            <person name="Zhou C."/>
            <person name="Xiao S."/>
        </authorList>
    </citation>
    <scope>NUCLEOTIDE SEQUENCE [LARGE SCALE GENOMIC DNA]</scope>
</reference>
<accession>A0A6G1PVM4</accession>